<dbReference type="InterPro" id="IPR003386">
    <property type="entry name" value="LACT/PDAT_acylTrfase"/>
</dbReference>
<reference evidence="1 2" key="1">
    <citation type="submission" date="2016-04" db="EMBL/GenBank/DDBJ databases">
        <title>The genome of Intoshia linei affirms orthonectids as highly simplified spiralians.</title>
        <authorList>
            <person name="Mikhailov K.V."/>
            <person name="Slusarev G.S."/>
            <person name="Nikitin M.A."/>
            <person name="Logacheva M.D."/>
            <person name="Penin A."/>
            <person name="Aleoshin V."/>
            <person name="Panchin Y.V."/>
        </authorList>
    </citation>
    <scope>NUCLEOTIDE SEQUENCE [LARGE SCALE GENOMIC DNA]</scope>
    <source>
        <strain evidence="1">Intl2013</strain>
        <tissue evidence="1">Whole animal</tissue>
    </source>
</reference>
<accession>A0A177B6H3</accession>
<dbReference type="Pfam" id="PF02450">
    <property type="entry name" value="LCAT"/>
    <property type="match status" value="1"/>
</dbReference>
<comment type="caution">
    <text evidence="1">The sequence shown here is derived from an EMBL/GenBank/DDBJ whole genome shotgun (WGS) entry which is preliminary data.</text>
</comment>
<proteinExistence type="predicted"/>
<dbReference type="SUPFAM" id="SSF53474">
    <property type="entry name" value="alpha/beta-Hydrolases"/>
    <property type="match status" value="1"/>
</dbReference>
<evidence type="ECO:0000313" key="2">
    <source>
        <dbReference type="Proteomes" id="UP000078046"/>
    </source>
</evidence>
<evidence type="ECO:0000313" key="1">
    <source>
        <dbReference type="EMBL" id="OAF69730.1"/>
    </source>
</evidence>
<dbReference type="GO" id="GO:0008374">
    <property type="term" value="F:O-acyltransferase activity"/>
    <property type="evidence" value="ECO:0007669"/>
    <property type="project" value="InterPro"/>
</dbReference>
<dbReference type="PANTHER" id="PTHR11440">
    <property type="entry name" value="LECITHIN-CHOLESTEROL ACYLTRANSFERASE-RELATED"/>
    <property type="match status" value="1"/>
</dbReference>
<sequence>MGSSLEVKLSNYTSNNPVCNQHKNGWSHLWINIAQLFNFNCVSEQMSLYYDYTKILTANNRRGVEIRVTGNSFGRIDAIKNLSSFDDPRLKIYNKFLSYFMDTGYKNGVNLNGAPYDFRYIPNKNFYRKMKLLIEKTYTKNNNSKVVLIGHSLGGLLFTHFINDQNYKWNDKYIKLFIPISTPWLGTTTALKILIEGENYGMWWTSLKDWTKLLRSYQTGLLLMPSVKKWNKNQTLIYTKNENLTISNMHKIFERLNFKFGYSRWLKIHDFLDNLQMPQVNTLCIHGYGIDTIGQLDYTNTTLFGTSRKIYHSSDGTVDRISLNFCKGWQHDKYYMIYKIFNNSHNGILNNYKLYRLIQSYLQKSIPHKMKKFDMVQRDVTCGFFILKILFYNEMYMGNCCLPLSFPDMTVNRPI</sequence>
<dbReference type="Proteomes" id="UP000078046">
    <property type="component" value="Unassembled WGS sequence"/>
</dbReference>
<evidence type="ECO:0008006" key="3">
    <source>
        <dbReference type="Google" id="ProtNLM"/>
    </source>
</evidence>
<dbReference type="GO" id="GO:0006629">
    <property type="term" value="P:lipid metabolic process"/>
    <property type="evidence" value="ECO:0007669"/>
    <property type="project" value="InterPro"/>
</dbReference>
<organism evidence="1 2">
    <name type="scientific">Intoshia linei</name>
    <dbReference type="NCBI Taxonomy" id="1819745"/>
    <lineage>
        <taxon>Eukaryota</taxon>
        <taxon>Metazoa</taxon>
        <taxon>Spiralia</taxon>
        <taxon>Lophotrochozoa</taxon>
        <taxon>Mesozoa</taxon>
        <taxon>Orthonectida</taxon>
        <taxon>Rhopaluridae</taxon>
        <taxon>Intoshia</taxon>
    </lineage>
</organism>
<dbReference type="EMBL" id="LWCA01000238">
    <property type="protein sequence ID" value="OAF69730.1"/>
    <property type="molecule type" value="Genomic_DNA"/>
</dbReference>
<dbReference type="OrthoDB" id="190846at2759"/>
<keyword evidence="2" id="KW-1185">Reference proteome</keyword>
<gene>
    <name evidence="1" type="ORF">A3Q56_02520</name>
</gene>
<dbReference type="InterPro" id="IPR029058">
    <property type="entry name" value="AB_hydrolase_fold"/>
</dbReference>
<dbReference type="Gene3D" id="3.40.50.1820">
    <property type="entry name" value="alpha/beta hydrolase"/>
    <property type="match status" value="1"/>
</dbReference>
<dbReference type="AlphaFoldDB" id="A0A177B6H3"/>
<protein>
    <recommendedName>
        <fullName evidence="3">Phosphatidylcholine-sterol acyltransferase</fullName>
    </recommendedName>
</protein>
<name>A0A177B6H3_9BILA</name>